<dbReference type="InterPro" id="IPR050693">
    <property type="entry name" value="Hsp70_NEF-Inhibitors"/>
</dbReference>
<comment type="subcellular location">
    <subcellularLocation>
        <location evidence="1">Endoplasmic reticulum lumen</location>
    </subcellularLocation>
</comment>
<feature type="region of interest" description="Disordered" evidence="10">
    <location>
        <begin position="106"/>
        <end position="130"/>
    </location>
</feature>
<keyword evidence="8" id="KW-0811">Translocation</keyword>
<evidence type="ECO:0000256" key="3">
    <source>
        <dbReference type="ARBA" id="ARBA00015352"/>
    </source>
</evidence>
<evidence type="ECO:0000256" key="2">
    <source>
        <dbReference type="ARBA" id="ARBA00010588"/>
    </source>
</evidence>
<keyword evidence="11" id="KW-0472">Membrane</keyword>
<dbReference type="PANTHER" id="PTHR19316:SF35">
    <property type="entry name" value="NUCLEOTIDE EXCHANGE FACTOR SIL1"/>
    <property type="match status" value="1"/>
</dbReference>
<evidence type="ECO:0000256" key="4">
    <source>
        <dbReference type="ARBA" id="ARBA00022448"/>
    </source>
</evidence>
<feature type="compositionally biased region" description="Basic and acidic residues" evidence="10">
    <location>
        <begin position="115"/>
        <end position="130"/>
    </location>
</feature>
<name>A0AAV0XA27_9HEMI</name>
<evidence type="ECO:0000256" key="6">
    <source>
        <dbReference type="ARBA" id="ARBA00022824"/>
    </source>
</evidence>
<proteinExistence type="inferred from homology"/>
<keyword evidence="9" id="KW-0325">Glycoprotein</keyword>
<dbReference type="GO" id="GO:0015031">
    <property type="term" value="P:protein transport"/>
    <property type="evidence" value="ECO:0007669"/>
    <property type="project" value="UniProtKB-KW"/>
</dbReference>
<keyword evidence="11" id="KW-0812">Transmembrane</keyword>
<keyword evidence="13" id="KW-1185">Reference proteome</keyword>
<dbReference type="Proteomes" id="UP001160148">
    <property type="component" value="Unassembled WGS sequence"/>
</dbReference>
<evidence type="ECO:0000313" key="13">
    <source>
        <dbReference type="Proteomes" id="UP001160148"/>
    </source>
</evidence>
<dbReference type="GO" id="GO:0000774">
    <property type="term" value="F:adenyl-nucleotide exchange factor activity"/>
    <property type="evidence" value="ECO:0007669"/>
    <property type="project" value="TreeGrafter"/>
</dbReference>
<dbReference type="InterPro" id="IPR016024">
    <property type="entry name" value="ARM-type_fold"/>
</dbReference>
<keyword evidence="11" id="KW-1133">Transmembrane helix</keyword>
<dbReference type="AlphaFoldDB" id="A0AAV0XA27"/>
<gene>
    <name evidence="12" type="ORF">MEUPH1_LOCUS19803</name>
</gene>
<dbReference type="InterPro" id="IPR011989">
    <property type="entry name" value="ARM-like"/>
</dbReference>
<accession>A0AAV0XA27</accession>
<comment type="caution">
    <text evidence="12">The sequence shown here is derived from an EMBL/GenBank/DDBJ whole genome shotgun (WGS) entry which is preliminary data.</text>
</comment>
<dbReference type="Gene3D" id="1.25.10.10">
    <property type="entry name" value="Leucine-rich Repeat Variant"/>
    <property type="match status" value="1"/>
</dbReference>
<keyword evidence="6" id="KW-0256">Endoplasmic reticulum</keyword>
<protein>
    <recommendedName>
        <fullName evidence="3">Nucleotide exchange factor SIL1</fullName>
    </recommendedName>
</protein>
<sequence>MLEMSLVRLFLIILVAASLGAFLYLDTVFYHWDRVLPQPEEMVVETVPESSNNVTTFNKPKEFVPTNEWQIIGEDQLIPPGLHIQIDLQTGEKKVKLMEDNKKNSTNSLAITDNSKPENIKDTERSLPDNSHKFRSYEELKDDLKDLNMTIKSDMDIMDELSKKFQEQLKLYEDSDKNLQNILTDLEYLLHQVDTAEVFVKNKGIQLIIIPCINSNSSLMKAQGAMLLGSAASNNQKVQIASLESNVIPLLLKYIDDEYLFSVQKNCIFALSSITRRFPLAQKQLIDNNGIQTFMSVFKRPTTELNTKLKLKVTQLLEDLTIEIEDAKLTFKEETIKKLSTEAAERVRQYDDLHLKDILVKNGWCNILGNEFVILSNQIPLDEENHDMVEASGKSLLAMQKLCKVKLQGNKELYQSFYTLQTHYKQLHQKDVFFDELYQLTTELTNTYDPVLE</sequence>
<dbReference type="PANTHER" id="PTHR19316">
    <property type="entry name" value="PROTEIN FOLDING REGULATOR"/>
    <property type="match status" value="1"/>
</dbReference>
<evidence type="ECO:0000256" key="8">
    <source>
        <dbReference type="ARBA" id="ARBA00023010"/>
    </source>
</evidence>
<keyword evidence="5" id="KW-0732">Signal</keyword>
<dbReference type="GO" id="GO:0005788">
    <property type="term" value="C:endoplasmic reticulum lumen"/>
    <property type="evidence" value="ECO:0007669"/>
    <property type="project" value="UniProtKB-SubCell"/>
</dbReference>
<keyword evidence="7" id="KW-0653">Protein transport</keyword>
<organism evidence="12 13">
    <name type="scientific">Macrosiphum euphorbiae</name>
    <name type="common">potato aphid</name>
    <dbReference type="NCBI Taxonomy" id="13131"/>
    <lineage>
        <taxon>Eukaryota</taxon>
        <taxon>Metazoa</taxon>
        <taxon>Ecdysozoa</taxon>
        <taxon>Arthropoda</taxon>
        <taxon>Hexapoda</taxon>
        <taxon>Insecta</taxon>
        <taxon>Pterygota</taxon>
        <taxon>Neoptera</taxon>
        <taxon>Paraneoptera</taxon>
        <taxon>Hemiptera</taxon>
        <taxon>Sternorrhyncha</taxon>
        <taxon>Aphidomorpha</taxon>
        <taxon>Aphidoidea</taxon>
        <taxon>Aphididae</taxon>
        <taxon>Macrosiphini</taxon>
        <taxon>Macrosiphum</taxon>
    </lineage>
</organism>
<evidence type="ECO:0000256" key="7">
    <source>
        <dbReference type="ARBA" id="ARBA00022927"/>
    </source>
</evidence>
<dbReference type="SUPFAM" id="SSF48371">
    <property type="entry name" value="ARM repeat"/>
    <property type="match status" value="1"/>
</dbReference>
<evidence type="ECO:0000256" key="5">
    <source>
        <dbReference type="ARBA" id="ARBA00022729"/>
    </source>
</evidence>
<evidence type="ECO:0000313" key="12">
    <source>
        <dbReference type="EMBL" id="CAI6365048.1"/>
    </source>
</evidence>
<evidence type="ECO:0000256" key="1">
    <source>
        <dbReference type="ARBA" id="ARBA00004319"/>
    </source>
</evidence>
<evidence type="ECO:0000256" key="10">
    <source>
        <dbReference type="SAM" id="MobiDB-lite"/>
    </source>
</evidence>
<reference evidence="12 13" key="1">
    <citation type="submission" date="2023-01" db="EMBL/GenBank/DDBJ databases">
        <authorList>
            <person name="Whitehead M."/>
        </authorList>
    </citation>
    <scope>NUCLEOTIDE SEQUENCE [LARGE SCALE GENOMIC DNA]</scope>
</reference>
<keyword evidence="4" id="KW-0813">Transport</keyword>
<feature type="transmembrane region" description="Helical" evidence="11">
    <location>
        <begin position="6"/>
        <end position="25"/>
    </location>
</feature>
<comment type="similarity">
    <text evidence="2">Belongs to the SIL1 family.</text>
</comment>
<evidence type="ECO:0000256" key="9">
    <source>
        <dbReference type="ARBA" id="ARBA00023180"/>
    </source>
</evidence>
<dbReference type="EMBL" id="CARXXK010000004">
    <property type="protein sequence ID" value="CAI6365048.1"/>
    <property type="molecule type" value="Genomic_DNA"/>
</dbReference>
<evidence type="ECO:0000256" key="11">
    <source>
        <dbReference type="SAM" id="Phobius"/>
    </source>
</evidence>